<evidence type="ECO:0000313" key="2">
    <source>
        <dbReference type="Proteomes" id="UP000789901"/>
    </source>
</evidence>
<proteinExistence type="predicted"/>
<reference evidence="1 2" key="1">
    <citation type="submission" date="2021-06" db="EMBL/GenBank/DDBJ databases">
        <authorList>
            <person name="Kallberg Y."/>
            <person name="Tangrot J."/>
            <person name="Rosling A."/>
        </authorList>
    </citation>
    <scope>NUCLEOTIDE SEQUENCE [LARGE SCALE GENOMIC DNA]</scope>
    <source>
        <strain evidence="1 2">120-4 pot B 10/14</strain>
    </source>
</reference>
<dbReference type="EMBL" id="CAJVQB010029448">
    <property type="protein sequence ID" value="CAG8814071.1"/>
    <property type="molecule type" value="Genomic_DNA"/>
</dbReference>
<accession>A0ABN7W3N3</accession>
<organism evidence="1 2">
    <name type="scientific">Gigaspora margarita</name>
    <dbReference type="NCBI Taxonomy" id="4874"/>
    <lineage>
        <taxon>Eukaryota</taxon>
        <taxon>Fungi</taxon>
        <taxon>Fungi incertae sedis</taxon>
        <taxon>Mucoromycota</taxon>
        <taxon>Glomeromycotina</taxon>
        <taxon>Glomeromycetes</taxon>
        <taxon>Diversisporales</taxon>
        <taxon>Gigasporaceae</taxon>
        <taxon>Gigaspora</taxon>
    </lineage>
</organism>
<evidence type="ECO:0000313" key="1">
    <source>
        <dbReference type="EMBL" id="CAG8814071.1"/>
    </source>
</evidence>
<feature type="non-terminal residue" evidence="1">
    <location>
        <position position="62"/>
    </location>
</feature>
<protein>
    <submittedName>
        <fullName evidence="1">22726_t:CDS:1</fullName>
    </submittedName>
</protein>
<comment type="caution">
    <text evidence="1">The sequence shown here is derived from an EMBL/GenBank/DDBJ whole genome shotgun (WGS) entry which is preliminary data.</text>
</comment>
<gene>
    <name evidence="1" type="ORF">GMARGA_LOCUS25952</name>
</gene>
<keyword evidence="2" id="KW-1185">Reference proteome</keyword>
<name>A0ABN7W3N3_GIGMA</name>
<dbReference type="Proteomes" id="UP000789901">
    <property type="component" value="Unassembled WGS sequence"/>
</dbReference>
<sequence>MILLNKILLENFVIELQEDFFSKKTISVNSKEESVKKQITINILKDPNNGCQVIFAVDKLNE</sequence>